<dbReference type="Proteomes" id="UP001233271">
    <property type="component" value="Chromosome 1"/>
</dbReference>
<organism evidence="3 4">
    <name type="scientific">Cutaneotrichosporon cavernicola</name>
    <dbReference type="NCBI Taxonomy" id="279322"/>
    <lineage>
        <taxon>Eukaryota</taxon>
        <taxon>Fungi</taxon>
        <taxon>Dikarya</taxon>
        <taxon>Basidiomycota</taxon>
        <taxon>Agaricomycotina</taxon>
        <taxon>Tremellomycetes</taxon>
        <taxon>Trichosporonales</taxon>
        <taxon>Trichosporonaceae</taxon>
        <taxon>Cutaneotrichosporon</taxon>
    </lineage>
</organism>
<dbReference type="InterPro" id="IPR000408">
    <property type="entry name" value="Reg_chr_condens"/>
</dbReference>
<sequence>MTPTSPFDTLPSDRGDDAVWCRRILTDLPFAGNVLNNPIHKGYSWRASVGLRSTRLLLCGAPRRPTSTPGGNGSHPAWDTTDDIKWPPTNAVYTPTALAKEPHASMWGPDVGPAGRVLHDNDQPLAIVEVHHVSTNQNVRVIARDVNGGLWLRDTLPGPEPLSYPGLVRLALPFRAVMAEPTAQGLVVLDDKHGLWEFDPLYCAVIPRKLPPLAKDERVSKLVATGGAGIVLLTTHGGLWWGHDATVKHFENRQCTAWTEYAAECELDGRGPGRARPTSPRDGWEWPGLNAFQAVRRMSRGSGGSRSPMSPMSPPPPPPFPGRCTHPVEVVKCNQSPGWHKLRSIPGTGRGSLLSRVVDVAKTGIDPDRQLVVALTSAGDVWARMADSLGRAAHDAGSATQEAGWEFLPHMSSNTMTHVTAGPSPHLSAFRTPYVSIAAFGASDVLPGESPLRIARLGASDLDKLGLARGVGPRITSDHLPPFLADTGVAEVALGRNHTVVLTHAGEMYIWGDNENGQCGLGRGGGKVRTPTKVPLAPDETETVPFVVHVSVSDWGTCAVTFPPVPSWLCGNAGPESAADMLGLGWGQSDDVMPKGQGLRASLRRSLSNRAKRFSLSADSNTANNAIVS</sequence>
<evidence type="ECO:0000313" key="3">
    <source>
        <dbReference type="EMBL" id="BEI88626.1"/>
    </source>
</evidence>
<feature type="region of interest" description="Disordered" evidence="2">
    <location>
        <begin position="298"/>
        <end position="317"/>
    </location>
</feature>
<evidence type="ECO:0008006" key="5">
    <source>
        <dbReference type="Google" id="ProtNLM"/>
    </source>
</evidence>
<feature type="region of interest" description="Disordered" evidence="2">
    <location>
        <begin position="62"/>
        <end position="83"/>
    </location>
</feature>
<protein>
    <recommendedName>
        <fullName evidence="5">RCC1/BLIP-II protein</fullName>
    </recommendedName>
</protein>
<dbReference type="KEGG" id="ccac:CcaHIS019_0113440"/>
<dbReference type="InterPro" id="IPR009091">
    <property type="entry name" value="RCC1/BLIP-II"/>
</dbReference>
<dbReference type="GeneID" id="85492497"/>
<evidence type="ECO:0000313" key="4">
    <source>
        <dbReference type="Proteomes" id="UP001233271"/>
    </source>
</evidence>
<gene>
    <name evidence="3" type="ORF">CcaverHIS019_0113440</name>
</gene>
<evidence type="ECO:0000256" key="1">
    <source>
        <dbReference type="PROSITE-ProRule" id="PRU00235"/>
    </source>
</evidence>
<dbReference type="RefSeq" id="XP_060453892.1">
    <property type="nucleotide sequence ID" value="XM_060596950.1"/>
</dbReference>
<dbReference type="EMBL" id="AP028212">
    <property type="protein sequence ID" value="BEI88626.1"/>
    <property type="molecule type" value="Genomic_DNA"/>
</dbReference>
<name>A0AA48KZH1_9TREE</name>
<keyword evidence="4" id="KW-1185">Reference proteome</keyword>
<dbReference type="SUPFAM" id="SSF50985">
    <property type="entry name" value="RCC1/BLIP-II"/>
    <property type="match status" value="1"/>
</dbReference>
<dbReference type="AlphaFoldDB" id="A0AA48KZH1"/>
<dbReference type="Gene3D" id="2.130.10.30">
    <property type="entry name" value="Regulator of chromosome condensation 1/beta-lactamase-inhibitor protein II"/>
    <property type="match status" value="1"/>
</dbReference>
<evidence type="ECO:0000256" key="2">
    <source>
        <dbReference type="SAM" id="MobiDB-lite"/>
    </source>
</evidence>
<dbReference type="PANTHER" id="PTHR45982:SF1">
    <property type="entry name" value="REGULATOR OF CHROMOSOME CONDENSATION"/>
    <property type="match status" value="1"/>
</dbReference>
<dbReference type="PROSITE" id="PS50012">
    <property type="entry name" value="RCC1_3"/>
    <property type="match status" value="1"/>
</dbReference>
<proteinExistence type="predicted"/>
<dbReference type="PANTHER" id="PTHR45982">
    <property type="entry name" value="REGULATOR OF CHROMOSOME CONDENSATION"/>
    <property type="match status" value="1"/>
</dbReference>
<feature type="repeat" description="RCC1" evidence="1">
    <location>
        <begin position="506"/>
        <end position="563"/>
    </location>
</feature>
<accession>A0AA48KZH1</accession>
<dbReference type="Pfam" id="PF00415">
    <property type="entry name" value="RCC1"/>
    <property type="match status" value="1"/>
</dbReference>
<dbReference type="InterPro" id="IPR051553">
    <property type="entry name" value="Ran_GTPase-activating"/>
</dbReference>
<reference evidence="3" key="1">
    <citation type="journal article" date="2023" name="BMC Genomics">
        <title>Chromosome-level genome assemblies of Cutaneotrichosporon spp. (Trichosporonales, Basidiomycota) reveal imbalanced evolution between nucleotide sequences and chromosome synteny.</title>
        <authorList>
            <person name="Kobayashi Y."/>
            <person name="Kayamori A."/>
            <person name="Aoki K."/>
            <person name="Shiwa Y."/>
            <person name="Matsutani M."/>
            <person name="Fujita N."/>
            <person name="Sugita T."/>
            <person name="Iwasaki W."/>
            <person name="Tanaka N."/>
            <person name="Takashima M."/>
        </authorList>
    </citation>
    <scope>NUCLEOTIDE SEQUENCE</scope>
    <source>
        <strain evidence="3">HIS019</strain>
    </source>
</reference>